<dbReference type="PROSITE" id="PS51257">
    <property type="entry name" value="PROKAR_LIPOPROTEIN"/>
    <property type="match status" value="1"/>
</dbReference>
<evidence type="ECO:0008006" key="5">
    <source>
        <dbReference type="Google" id="ProtNLM"/>
    </source>
</evidence>
<protein>
    <recommendedName>
        <fullName evidence="5">Peptidase inhibitor I78 family protein</fullName>
    </recommendedName>
</protein>
<evidence type="ECO:0000256" key="1">
    <source>
        <dbReference type="SAM" id="MobiDB-lite"/>
    </source>
</evidence>
<accession>A0A9W6IN29</accession>
<name>A0A9W6IN29_9PROT</name>
<feature type="signal peptide" evidence="2">
    <location>
        <begin position="1"/>
        <end position="22"/>
    </location>
</feature>
<dbReference type="RefSeq" id="WP_271187696.1">
    <property type="nucleotide sequence ID" value="NZ_BSFE01000010.1"/>
</dbReference>
<comment type="caution">
    <text evidence="3">The sequence shown here is derived from an EMBL/GenBank/DDBJ whole genome shotgun (WGS) entry which is preliminary data.</text>
</comment>
<keyword evidence="2" id="KW-0732">Signal</keyword>
<dbReference type="Pfam" id="PF11720">
    <property type="entry name" value="Inhibitor_I78"/>
    <property type="match status" value="1"/>
</dbReference>
<dbReference type="Proteomes" id="UP001143486">
    <property type="component" value="Unassembled WGS sequence"/>
</dbReference>
<dbReference type="EMBL" id="BSFE01000010">
    <property type="protein sequence ID" value="GLK53343.1"/>
    <property type="molecule type" value="Genomic_DNA"/>
</dbReference>
<organism evidence="3 4">
    <name type="scientific">Maricaulis virginensis</name>
    <dbReference type="NCBI Taxonomy" id="144022"/>
    <lineage>
        <taxon>Bacteria</taxon>
        <taxon>Pseudomonadati</taxon>
        <taxon>Pseudomonadota</taxon>
        <taxon>Alphaproteobacteria</taxon>
        <taxon>Maricaulales</taxon>
        <taxon>Maricaulaceae</taxon>
        <taxon>Maricaulis</taxon>
    </lineage>
</organism>
<evidence type="ECO:0000313" key="4">
    <source>
        <dbReference type="Proteomes" id="UP001143486"/>
    </source>
</evidence>
<reference evidence="3" key="2">
    <citation type="submission" date="2023-01" db="EMBL/GenBank/DDBJ databases">
        <authorList>
            <person name="Sun Q."/>
            <person name="Evtushenko L."/>
        </authorList>
    </citation>
    <scope>NUCLEOTIDE SEQUENCE</scope>
    <source>
        <strain evidence="3">VKM B-1513</strain>
    </source>
</reference>
<evidence type="ECO:0000256" key="2">
    <source>
        <dbReference type="SAM" id="SignalP"/>
    </source>
</evidence>
<keyword evidence="4" id="KW-1185">Reference proteome</keyword>
<sequence>MKTRLSLLIACFLAGCALTTRGGETPAPAPYPEIAGNPSADAGNAAPALPPLEDAGDVDANPVRPPITGDCGMEDLQHFVGEPRVNVPRNAMPENYRVVGPDTPVTMDYRPDRLTIRVNENDIVESMACG</sequence>
<evidence type="ECO:0000313" key="3">
    <source>
        <dbReference type="EMBL" id="GLK53343.1"/>
    </source>
</evidence>
<dbReference type="AlphaFoldDB" id="A0A9W6IN29"/>
<feature type="region of interest" description="Disordered" evidence="1">
    <location>
        <begin position="27"/>
        <end position="70"/>
    </location>
</feature>
<reference evidence="3" key="1">
    <citation type="journal article" date="2014" name="Int. J. Syst. Evol. Microbiol.">
        <title>Complete genome sequence of Corynebacterium casei LMG S-19264T (=DSM 44701T), isolated from a smear-ripened cheese.</title>
        <authorList>
            <consortium name="US DOE Joint Genome Institute (JGI-PGF)"/>
            <person name="Walter F."/>
            <person name="Albersmeier A."/>
            <person name="Kalinowski J."/>
            <person name="Ruckert C."/>
        </authorList>
    </citation>
    <scope>NUCLEOTIDE SEQUENCE</scope>
    <source>
        <strain evidence="3">VKM B-1513</strain>
    </source>
</reference>
<proteinExistence type="predicted"/>
<gene>
    <name evidence="3" type="ORF">GCM10017621_28510</name>
</gene>
<dbReference type="Gene3D" id="3.30.10.10">
    <property type="entry name" value="Trypsin Inhibitor V, subunit A"/>
    <property type="match status" value="1"/>
</dbReference>
<feature type="chain" id="PRO_5040970957" description="Peptidase inhibitor I78 family protein" evidence="2">
    <location>
        <begin position="23"/>
        <end position="130"/>
    </location>
</feature>
<dbReference type="InterPro" id="IPR021719">
    <property type="entry name" value="Prot_inh_I78"/>
</dbReference>